<sequence>MGKRRVQQTRQVRQVRRVKPKVAPAAPPAGAPQQRRQRERYVQSGGMLQGYSPELVVRIGRFAAAAAVACLVVMALILLLPPYGWPVRIVAALVWVVPLAFGASFIVPGVRLAFKDRKEEPRMVQGQLQGASAISTSFGLGMLMLKTRGGQEQYLVSPDKLAKVPGNQVTVMVSVTPNLRHVRSVGIMGQRLMPRPEPPVPKVVKRLRLLPIVTPIILALAAILGTDVVALLPIHPDLLHAGVALLVGAALAAAVYGLSLLFQRRIYREVETLMPGATG</sequence>
<accession>A0A934KAK4</accession>
<feature type="transmembrane region" description="Helical" evidence="2">
    <location>
        <begin position="209"/>
        <end position="232"/>
    </location>
</feature>
<protein>
    <submittedName>
        <fullName evidence="3">Uncharacterized protein</fullName>
    </submittedName>
</protein>
<proteinExistence type="predicted"/>
<evidence type="ECO:0000313" key="4">
    <source>
        <dbReference type="Proteomes" id="UP000612893"/>
    </source>
</evidence>
<keyword evidence="4" id="KW-1185">Reference proteome</keyword>
<dbReference type="EMBL" id="JAEKNR010000126">
    <property type="protein sequence ID" value="MBJ7598778.1"/>
    <property type="molecule type" value="Genomic_DNA"/>
</dbReference>
<dbReference type="AlphaFoldDB" id="A0A934KAK4"/>
<keyword evidence="2" id="KW-0812">Transmembrane</keyword>
<feature type="transmembrane region" description="Helical" evidence="2">
    <location>
        <begin position="89"/>
        <end position="114"/>
    </location>
</feature>
<evidence type="ECO:0000256" key="2">
    <source>
        <dbReference type="SAM" id="Phobius"/>
    </source>
</evidence>
<feature type="region of interest" description="Disordered" evidence="1">
    <location>
        <begin position="1"/>
        <end position="38"/>
    </location>
</feature>
<name>A0A934KAK4_9BACT</name>
<feature type="compositionally biased region" description="Basic residues" evidence="1">
    <location>
        <begin position="1"/>
        <end position="20"/>
    </location>
</feature>
<evidence type="ECO:0000313" key="3">
    <source>
        <dbReference type="EMBL" id="MBJ7598778.1"/>
    </source>
</evidence>
<comment type="caution">
    <text evidence="3">The sequence shown here is derived from an EMBL/GenBank/DDBJ whole genome shotgun (WGS) entry which is preliminary data.</text>
</comment>
<dbReference type="Proteomes" id="UP000612893">
    <property type="component" value="Unassembled WGS sequence"/>
</dbReference>
<keyword evidence="2" id="KW-1133">Transmembrane helix</keyword>
<evidence type="ECO:0000256" key="1">
    <source>
        <dbReference type="SAM" id="MobiDB-lite"/>
    </source>
</evidence>
<gene>
    <name evidence="3" type="ORF">JF922_11930</name>
</gene>
<organism evidence="3 4">
    <name type="scientific">Candidatus Nephthysia bennettiae</name>
    <dbReference type="NCBI Taxonomy" id="3127016"/>
    <lineage>
        <taxon>Bacteria</taxon>
        <taxon>Bacillati</taxon>
        <taxon>Candidatus Dormiibacterota</taxon>
        <taxon>Candidatus Dormibacteria</taxon>
        <taxon>Candidatus Dormibacterales</taxon>
        <taxon>Candidatus Dormibacteraceae</taxon>
        <taxon>Candidatus Nephthysia</taxon>
    </lineage>
</organism>
<keyword evidence="2" id="KW-0472">Membrane</keyword>
<reference evidence="3" key="1">
    <citation type="submission" date="2020-10" db="EMBL/GenBank/DDBJ databases">
        <title>Ca. Dormibacterota MAGs.</title>
        <authorList>
            <person name="Montgomery K."/>
        </authorList>
    </citation>
    <scope>NUCLEOTIDE SEQUENCE [LARGE SCALE GENOMIC DNA]</scope>
    <source>
        <strain evidence="3">SC8812_S17_10</strain>
    </source>
</reference>
<feature type="transmembrane region" description="Helical" evidence="2">
    <location>
        <begin position="62"/>
        <end position="83"/>
    </location>
</feature>
<feature type="transmembrane region" description="Helical" evidence="2">
    <location>
        <begin position="238"/>
        <end position="262"/>
    </location>
</feature>